<dbReference type="GO" id="GO:0005524">
    <property type="term" value="F:ATP binding"/>
    <property type="evidence" value="ECO:0007669"/>
    <property type="project" value="UniProtKB-KW"/>
</dbReference>
<dbReference type="Proteomes" id="UP001157039">
    <property type="component" value="Unassembled WGS sequence"/>
</dbReference>
<dbReference type="FunFam" id="1.10.287.130:FF:000001">
    <property type="entry name" value="Two-component sensor histidine kinase"/>
    <property type="match status" value="1"/>
</dbReference>
<dbReference type="SMART" id="SM00304">
    <property type="entry name" value="HAMP"/>
    <property type="match status" value="1"/>
</dbReference>
<keyword evidence="5" id="KW-0597">Phosphoprotein</keyword>
<dbReference type="PROSITE" id="PS50109">
    <property type="entry name" value="HIS_KIN"/>
    <property type="match status" value="1"/>
</dbReference>
<evidence type="ECO:0000256" key="12">
    <source>
        <dbReference type="ARBA" id="ARBA00023012"/>
    </source>
</evidence>
<dbReference type="Pfam" id="PF00512">
    <property type="entry name" value="HisKA"/>
    <property type="match status" value="1"/>
</dbReference>
<dbReference type="Gene3D" id="3.30.565.10">
    <property type="entry name" value="Histidine kinase-like ATPase, C-terminal domain"/>
    <property type="match status" value="1"/>
</dbReference>
<dbReference type="PANTHER" id="PTHR45528">
    <property type="entry name" value="SENSOR HISTIDINE KINASE CPXA"/>
    <property type="match status" value="1"/>
</dbReference>
<dbReference type="InterPro" id="IPR003661">
    <property type="entry name" value="HisK_dim/P_dom"/>
</dbReference>
<feature type="transmembrane region" description="Helical" evidence="15">
    <location>
        <begin position="12"/>
        <end position="34"/>
    </location>
</feature>
<sequence length="361" mass="40731">MSIRKRLILSNIAMILIPVISLFLIEIVIGYILFVAFQGNMNEVNMSTFMQIRFAAIVGVLILTNGLLTYSVSKSIIQPISKLSTAAKRISEGDLEYSVKSDKKDELGELSNNFETMRLKLKEAEKAQKAYETNRQELIAQISHDLKTPLTSIKGYVQGIQDGVTNTPEKLEHYTETIYQTANDMNELIDELFLYSKLDLQEEKLQLEKVDLYAFFTDFIDEMSFFLEKKNGQANLSAEKTASYIVYADREKLKRVVLNIIQNSMKYMKQAPKQLQVSLESTKNEVIVEIKDNGSGIDEADIPFIFDSFYRTDASRNSETGGSGLGLSIVKKIIQAHDGSVWAKSSLNEGTSIYFTLKKAV</sequence>
<reference evidence="18 20" key="1">
    <citation type="journal article" date="2012" name="Int. J. Syst. Evol. Microbiol.">
        <title>Characterization of Tetragenococcus strains from sugar thick juice reveals a novel species, Tetragenococcus osmophilus sp. nov., and divides Tetragenococcus halophilus into two subspecies, T. halophilus subsp. halophilus subsp. nov. and T. halophilus subsp. flandriensis subsp. nov.</title>
        <authorList>
            <person name="Juste A."/>
            <person name="Van Trappen S."/>
            <person name="Verreth C."/>
            <person name="Cleenwerck I."/>
            <person name="De Vos P."/>
            <person name="Lievens B."/>
            <person name="Willems K.A."/>
        </authorList>
    </citation>
    <scope>NUCLEOTIDE SEQUENCE [LARGE SCALE GENOMIC DNA]</scope>
    <source>
        <strain evidence="18 20">JCM 31126</strain>
    </source>
</reference>
<evidence type="ECO:0000313" key="20">
    <source>
        <dbReference type="Proteomes" id="UP000268310"/>
    </source>
</evidence>
<dbReference type="GO" id="GO:0005886">
    <property type="term" value="C:plasma membrane"/>
    <property type="evidence" value="ECO:0007669"/>
    <property type="project" value="UniProtKB-SubCell"/>
</dbReference>
<keyword evidence="10" id="KW-0067">ATP-binding</keyword>
<dbReference type="InterPro" id="IPR005467">
    <property type="entry name" value="His_kinase_dom"/>
</dbReference>
<feature type="transmembrane region" description="Helical" evidence="15">
    <location>
        <begin position="54"/>
        <end position="72"/>
    </location>
</feature>
<keyword evidence="20" id="KW-1185">Reference proteome</keyword>
<dbReference type="SMART" id="SM00387">
    <property type="entry name" value="HATPase_c"/>
    <property type="match status" value="1"/>
</dbReference>
<gene>
    <name evidence="18" type="ORF">C7K38_01170</name>
    <name evidence="19" type="ORF">GCM10025885_01010</name>
</gene>
<dbReference type="InterPro" id="IPR004358">
    <property type="entry name" value="Sig_transdc_His_kin-like_C"/>
</dbReference>
<organism evidence="19 21">
    <name type="scientific">Tetragenococcus osmophilus</name>
    <dbReference type="NCBI Taxonomy" id="526944"/>
    <lineage>
        <taxon>Bacteria</taxon>
        <taxon>Bacillati</taxon>
        <taxon>Bacillota</taxon>
        <taxon>Bacilli</taxon>
        <taxon>Lactobacillales</taxon>
        <taxon>Enterococcaceae</taxon>
        <taxon>Tetragenococcus</taxon>
    </lineage>
</organism>
<accession>A0AA38CXX2</accession>
<evidence type="ECO:0000256" key="7">
    <source>
        <dbReference type="ARBA" id="ARBA00022692"/>
    </source>
</evidence>
<evidence type="ECO:0000256" key="9">
    <source>
        <dbReference type="ARBA" id="ARBA00022777"/>
    </source>
</evidence>
<evidence type="ECO:0000256" key="6">
    <source>
        <dbReference type="ARBA" id="ARBA00022679"/>
    </source>
</evidence>
<dbReference type="Pfam" id="PF02518">
    <property type="entry name" value="HATPase_c"/>
    <property type="match status" value="1"/>
</dbReference>
<reference evidence="19" key="4">
    <citation type="submission" date="2023-02" db="EMBL/GenBank/DDBJ databases">
        <authorList>
            <person name="Sun Q."/>
            <person name="Mori K."/>
        </authorList>
    </citation>
    <scope>NUCLEOTIDE SEQUENCE</scope>
    <source>
        <strain evidence="19">NBRC 114545</strain>
    </source>
</reference>
<dbReference type="CDD" id="cd00082">
    <property type="entry name" value="HisKA"/>
    <property type="match status" value="1"/>
</dbReference>
<evidence type="ECO:0000256" key="13">
    <source>
        <dbReference type="ARBA" id="ARBA00023136"/>
    </source>
</evidence>
<evidence type="ECO:0000256" key="15">
    <source>
        <dbReference type="SAM" id="Phobius"/>
    </source>
</evidence>
<dbReference type="Gene3D" id="1.10.287.130">
    <property type="match status" value="1"/>
</dbReference>
<dbReference type="GO" id="GO:0000155">
    <property type="term" value="F:phosphorelay sensor kinase activity"/>
    <property type="evidence" value="ECO:0007669"/>
    <property type="project" value="InterPro"/>
</dbReference>
<evidence type="ECO:0000313" key="19">
    <source>
        <dbReference type="EMBL" id="GMA71052.1"/>
    </source>
</evidence>
<evidence type="ECO:0000259" key="17">
    <source>
        <dbReference type="PROSITE" id="PS50885"/>
    </source>
</evidence>
<dbReference type="InterPro" id="IPR036097">
    <property type="entry name" value="HisK_dim/P_sf"/>
</dbReference>
<dbReference type="SUPFAM" id="SSF47384">
    <property type="entry name" value="Homodimeric domain of signal transducing histidine kinase"/>
    <property type="match status" value="1"/>
</dbReference>
<dbReference type="FunFam" id="3.30.565.10:FF:000006">
    <property type="entry name" value="Sensor histidine kinase WalK"/>
    <property type="match status" value="1"/>
</dbReference>
<keyword evidence="4" id="KW-1003">Cell membrane</keyword>
<dbReference type="InterPro" id="IPR036890">
    <property type="entry name" value="HATPase_C_sf"/>
</dbReference>
<proteinExistence type="predicted"/>
<dbReference type="EMBL" id="BSUW01000001">
    <property type="protein sequence ID" value="GMA71052.1"/>
    <property type="molecule type" value="Genomic_DNA"/>
</dbReference>
<dbReference type="CDD" id="cd06225">
    <property type="entry name" value="HAMP"/>
    <property type="match status" value="1"/>
</dbReference>
<keyword evidence="6" id="KW-0808">Transferase</keyword>
<evidence type="ECO:0000256" key="10">
    <source>
        <dbReference type="ARBA" id="ARBA00022840"/>
    </source>
</evidence>
<dbReference type="SUPFAM" id="SSF158472">
    <property type="entry name" value="HAMP domain-like"/>
    <property type="match status" value="1"/>
</dbReference>
<dbReference type="PANTHER" id="PTHR45528:SF1">
    <property type="entry name" value="SENSOR HISTIDINE KINASE CPXA"/>
    <property type="match status" value="1"/>
</dbReference>
<evidence type="ECO:0000256" key="4">
    <source>
        <dbReference type="ARBA" id="ARBA00022475"/>
    </source>
</evidence>
<evidence type="ECO:0000313" key="21">
    <source>
        <dbReference type="Proteomes" id="UP001157039"/>
    </source>
</evidence>
<keyword evidence="13 15" id="KW-0472">Membrane</keyword>
<comment type="catalytic activity">
    <reaction evidence="1">
        <text>ATP + protein L-histidine = ADP + protein N-phospho-L-histidine.</text>
        <dbReference type="EC" id="2.7.13.3"/>
    </reaction>
</comment>
<dbReference type="PRINTS" id="PR00344">
    <property type="entry name" value="BCTRLSENSOR"/>
</dbReference>
<dbReference type="CDD" id="cd00075">
    <property type="entry name" value="HATPase"/>
    <property type="match status" value="1"/>
</dbReference>
<dbReference type="PROSITE" id="PS50885">
    <property type="entry name" value="HAMP"/>
    <property type="match status" value="1"/>
</dbReference>
<keyword evidence="8" id="KW-0547">Nucleotide-binding</keyword>
<name>A0AA38CXX2_9ENTE</name>
<dbReference type="KEGG" id="too:C7K38_01170"/>
<dbReference type="RefSeq" id="WP_123934030.1">
    <property type="nucleotide sequence ID" value="NZ_BSUW01000001.1"/>
</dbReference>
<keyword evidence="12" id="KW-0902">Two-component regulatory system</keyword>
<evidence type="ECO:0000256" key="2">
    <source>
        <dbReference type="ARBA" id="ARBA00004651"/>
    </source>
</evidence>
<evidence type="ECO:0000313" key="18">
    <source>
        <dbReference type="EMBL" id="AYW47103.1"/>
    </source>
</evidence>
<evidence type="ECO:0000256" key="3">
    <source>
        <dbReference type="ARBA" id="ARBA00012438"/>
    </source>
</evidence>
<evidence type="ECO:0000256" key="1">
    <source>
        <dbReference type="ARBA" id="ARBA00000085"/>
    </source>
</evidence>
<evidence type="ECO:0000259" key="16">
    <source>
        <dbReference type="PROSITE" id="PS50109"/>
    </source>
</evidence>
<dbReference type="SUPFAM" id="SSF55874">
    <property type="entry name" value="ATPase domain of HSP90 chaperone/DNA topoisomerase II/histidine kinase"/>
    <property type="match status" value="1"/>
</dbReference>
<feature type="domain" description="Histidine kinase" evidence="16">
    <location>
        <begin position="141"/>
        <end position="361"/>
    </location>
</feature>
<dbReference type="InterPro" id="IPR003660">
    <property type="entry name" value="HAMP_dom"/>
</dbReference>
<keyword evidence="9 18" id="KW-0418">Kinase</keyword>
<evidence type="ECO:0000256" key="8">
    <source>
        <dbReference type="ARBA" id="ARBA00022741"/>
    </source>
</evidence>
<keyword evidence="11 15" id="KW-1133">Transmembrane helix</keyword>
<dbReference type="InterPro" id="IPR050398">
    <property type="entry name" value="HssS/ArlS-like"/>
</dbReference>
<feature type="domain" description="HAMP" evidence="17">
    <location>
        <begin position="74"/>
        <end position="126"/>
    </location>
</feature>
<feature type="coiled-coil region" evidence="14">
    <location>
        <begin position="107"/>
        <end position="141"/>
    </location>
</feature>
<reference evidence="19 21" key="2">
    <citation type="journal article" date="2014" name="Int. J. Syst. Evol. Microbiol.">
        <title>Complete genome sequence of Corynebacterium casei LMG S-19264T (=DSM 44701T), isolated from a smear-ripened cheese.</title>
        <authorList>
            <consortium name="US DOE Joint Genome Institute (JGI-PGF)"/>
            <person name="Walter F."/>
            <person name="Albersmeier A."/>
            <person name="Kalinowski J."/>
            <person name="Ruckert C."/>
        </authorList>
    </citation>
    <scope>NUCLEOTIDE SEQUENCE [LARGE SCALE GENOMIC DNA]</scope>
    <source>
        <strain evidence="19 21">NBRC 114545</strain>
    </source>
</reference>
<reference evidence="18" key="3">
    <citation type="submission" date="2018-03" db="EMBL/GenBank/DDBJ databases">
        <authorList>
            <person name="Jeon C.O."/>
        </authorList>
    </citation>
    <scope>NUCLEOTIDE SEQUENCE</scope>
    <source>
        <strain evidence="18">JCM 31126</strain>
    </source>
</reference>
<dbReference type="EMBL" id="CP027783">
    <property type="protein sequence ID" value="AYW47103.1"/>
    <property type="molecule type" value="Genomic_DNA"/>
</dbReference>
<evidence type="ECO:0000256" key="11">
    <source>
        <dbReference type="ARBA" id="ARBA00022989"/>
    </source>
</evidence>
<dbReference type="Pfam" id="PF00672">
    <property type="entry name" value="HAMP"/>
    <property type="match status" value="1"/>
</dbReference>
<protein>
    <recommendedName>
        <fullName evidence="3">histidine kinase</fullName>
        <ecNumber evidence="3">2.7.13.3</ecNumber>
    </recommendedName>
</protein>
<dbReference type="AlphaFoldDB" id="A0AA38CXX2"/>
<keyword evidence="14" id="KW-0175">Coiled coil</keyword>
<keyword evidence="7 15" id="KW-0812">Transmembrane</keyword>
<dbReference type="Gene3D" id="6.10.340.10">
    <property type="match status" value="1"/>
</dbReference>
<dbReference type="EC" id="2.7.13.3" evidence="3"/>
<evidence type="ECO:0000256" key="5">
    <source>
        <dbReference type="ARBA" id="ARBA00022553"/>
    </source>
</evidence>
<dbReference type="InterPro" id="IPR003594">
    <property type="entry name" value="HATPase_dom"/>
</dbReference>
<dbReference type="SMART" id="SM00388">
    <property type="entry name" value="HisKA"/>
    <property type="match status" value="1"/>
</dbReference>
<dbReference type="Proteomes" id="UP000268310">
    <property type="component" value="Chromosome"/>
</dbReference>
<evidence type="ECO:0000256" key="14">
    <source>
        <dbReference type="SAM" id="Coils"/>
    </source>
</evidence>
<comment type="subcellular location">
    <subcellularLocation>
        <location evidence="2">Cell membrane</location>
        <topology evidence="2">Multi-pass membrane protein</topology>
    </subcellularLocation>
</comment>